<organism evidence="2 3">
    <name type="scientific">Cucumis melo var. makuwa</name>
    <name type="common">Oriental melon</name>
    <dbReference type="NCBI Taxonomy" id="1194695"/>
    <lineage>
        <taxon>Eukaryota</taxon>
        <taxon>Viridiplantae</taxon>
        <taxon>Streptophyta</taxon>
        <taxon>Embryophyta</taxon>
        <taxon>Tracheophyta</taxon>
        <taxon>Spermatophyta</taxon>
        <taxon>Magnoliopsida</taxon>
        <taxon>eudicotyledons</taxon>
        <taxon>Gunneridae</taxon>
        <taxon>Pentapetalae</taxon>
        <taxon>rosids</taxon>
        <taxon>fabids</taxon>
        <taxon>Cucurbitales</taxon>
        <taxon>Cucurbitaceae</taxon>
        <taxon>Benincaseae</taxon>
        <taxon>Cucumis</taxon>
    </lineage>
</organism>
<sequence>MSVIMADITIEATMAEMERKINLLMKVVEERDHEITALREQMQIHETVESSQTAIVKVSDNEKNVVQENQPQQQLASVASLSSKVIDSWEQLEKEFLNSFYRTRCTVGMMELTNMKHRKRESMIDYINRWRALRVKPRTVEELATRAHDMELSIASRGAKDFLVPKVRKDKKEMKGAEKIVKSTVKEFMVVNMTPLKFFKRKEVRDEKKDDGSERQHLTLKERQKKVYQFPDSNIVDMLEQLLEKQLIQLLKCKQHEQAGMMDDPNYCKYHQVISHSVEKCFMLKELILRLAREKKIELDLEIAQTNHVAVMIMKLHMRILKEKKDRLKKMMNEVIACHAINAMEEESIPLRSLEEERVSKDLSRFNVDGMLSLPQETKAILINALLNSGASSSSAPTATYKSTPYCMFIDFSDEDLLFRYKLHNRSLYVSGYVREWRVDWILIDNGSTVNIMSKLTMRQLGILMDKLSNMKLIIQGFNQGNQRVIDTRKESTSRASVWHRIKHTVVENYHGKEFPCKESEIETLEEDAEDVLQSLEDGGQSTVDELKEVNLGIIEEPRPSFISISLSNEEEDKYTSLLIEYRDIFAWSYKKVSRLDPKVTVHHLTIKPGFGRLIEDEPSQMFIRCDFRKVSWLHLRRGGSGADIVLISLEKHMLPYIFGLAELCSNNVAEYQALIIGLQMALKIEVSFIEIYGDSKLIINQLSLQYDVKHEALKRYFTYARQLMERFDSVMLKHVFRIENKRADTLANFATALTPEDITLNIPLCQQWIMPPILSECQ</sequence>
<evidence type="ECO:0000313" key="3">
    <source>
        <dbReference type="Proteomes" id="UP000321947"/>
    </source>
</evidence>
<dbReference type="PROSITE" id="PS50879">
    <property type="entry name" value="RNASE_H_1"/>
    <property type="match status" value="1"/>
</dbReference>
<proteinExistence type="predicted"/>
<dbReference type="Gene3D" id="3.30.420.10">
    <property type="entry name" value="Ribonuclease H-like superfamily/Ribonuclease H"/>
    <property type="match status" value="1"/>
</dbReference>
<evidence type="ECO:0000259" key="1">
    <source>
        <dbReference type="PROSITE" id="PS50879"/>
    </source>
</evidence>
<name>A0A5D3E4Z9_CUCMM</name>
<dbReference type="InterPro" id="IPR036397">
    <property type="entry name" value="RNaseH_sf"/>
</dbReference>
<feature type="domain" description="RNase H type-1" evidence="1">
    <location>
        <begin position="650"/>
        <end position="753"/>
    </location>
</feature>
<dbReference type="SUPFAM" id="SSF53098">
    <property type="entry name" value="Ribonuclease H-like"/>
    <property type="match status" value="1"/>
</dbReference>
<dbReference type="PANTHER" id="PTHR48475:SF1">
    <property type="entry name" value="RNASE H TYPE-1 DOMAIN-CONTAINING PROTEIN"/>
    <property type="match status" value="1"/>
</dbReference>
<dbReference type="AlphaFoldDB" id="A0A5D3E4Z9"/>
<dbReference type="PANTHER" id="PTHR48475">
    <property type="entry name" value="RIBONUCLEASE H"/>
    <property type="match status" value="1"/>
</dbReference>
<dbReference type="GO" id="GO:0004523">
    <property type="term" value="F:RNA-DNA hybrid ribonuclease activity"/>
    <property type="evidence" value="ECO:0007669"/>
    <property type="project" value="InterPro"/>
</dbReference>
<reference evidence="2 3" key="1">
    <citation type="submission" date="2019-08" db="EMBL/GenBank/DDBJ databases">
        <title>Draft genome sequences of two oriental melons (Cucumis melo L. var makuwa).</title>
        <authorList>
            <person name="Kwon S.-Y."/>
        </authorList>
    </citation>
    <scope>NUCLEOTIDE SEQUENCE [LARGE SCALE GENOMIC DNA]</scope>
    <source>
        <strain evidence="3">cv. Chang Bougi</strain>
        <tissue evidence="2">Leaf</tissue>
    </source>
</reference>
<dbReference type="EMBL" id="SSTD01000141">
    <property type="protein sequence ID" value="TYK30858.1"/>
    <property type="molecule type" value="Genomic_DNA"/>
</dbReference>
<gene>
    <name evidence="2" type="ORF">E5676_scaffold455G00570</name>
</gene>
<evidence type="ECO:0000313" key="2">
    <source>
        <dbReference type="EMBL" id="TYK30858.1"/>
    </source>
</evidence>
<dbReference type="GO" id="GO:0003676">
    <property type="term" value="F:nucleic acid binding"/>
    <property type="evidence" value="ECO:0007669"/>
    <property type="project" value="InterPro"/>
</dbReference>
<comment type="caution">
    <text evidence="2">The sequence shown here is derived from an EMBL/GenBank/DDBJ whole genome shotgun (WGS) entry which is preliminary data.</text>
</comment>
<accession>A0A5D3E4Z9</accession>
<protein>
    <submittedName>
        <fullName evidence="2">Retrotransposon gag protein</fullName>
    </submittedName>
</protein>
<dbReference type="Proteomes" id="UP000321947">
    <property type="component" value="Unassembled WGS sequence"/>
</dbReference>
<dbReference type="Pfam" id="PF13456">
    <property type="entry name" value="RVT_3"/>
    <property type="match status" value="1"/>
</dbReference>
<dbReference type="CDD" id="cd09279">
    <property type="entry name" value="RNase_HI_like"/>
    <property type="match status" value="1"/>
</dbReference>
<dbReference type="InterPro" id="IPR012337">
    <property type="entry name" value="RNaseH-like_sf"/>
</dbReference>
<dbReference type="InterPro" id="IPR002156">
    <property type="entry name" value="RNaseH_domain"/>
</dbReference>